<evidence type="ECO:0000313" key="2">
    <source>
        <dbReference type="Proteomes" id="UP000544222"/>
    </source>
</evidence>
<dbReference type="EMBL" id="JACHYB010000002">
    <property type="protein sequence ID" value="MBB3188608.1"/>
    <property type="molecule type" value="Genomic_DNA"/>
</dbReference>
<dbReference type="Proteomes" id="UP000544222">
    <property type="component" value="Unassembled WGS sequence"/>
</dbReference>
<dbReference type="AlphaFoldDB" id="A0A7W5DUU9"/>
<comment type="caution">
    <text evidence="1">The sequence shown here is derived from an EMBL/GenBank/DDBJ whole genome shotgun (WGS) entry which is preliminary data.</text>
</comment>
<evidence type="ECO:0008006" key="3">
    <source>
        <dbReference type="Google" id="ProtNLM"/>
    </source>
</evidence>
<sequence length="216" mass="25373">MEFCSDIYVAVAYLAPLHYYARMLNCNRVVIEQHENYIKQTYRNRCMILSANGAMPLSIPVDKAMPGKCPIRDIRLSDHNPWQILHWRSIEAAYNSSPFFEYYRDAIEPYFQKKWDFLFDFDIALQEAILSCLDMNPDITFTDSFQKDVAPDVLDLRYSLEPTTEPFQADQNYKEISYYQVFDKKFGFIPNLSIIDLLFNMGPESLLILEQMLTAH</sequence>
<evidence type="ECO:0000313" key="1">
    <source>
        <dbReference type="EMBL" id="MBB3188608.1"/>
    </source>
</evidence>
<protein>
    <recommendedName>
        <fullName evidence="3">WbqC-like protein family protein</fullName>
    </recommendedName>
</protein>
<dbReference type="Pfam" id="PF08889">
    <property type="entry name" value="WbqC"/>
    <property type="match status" value="2"/>
</dbReference>
<keyword evidence="2" id="KW-1185">Reference proteome</keyword>
<dbReference type="RefSeq" id="WP_183414351.1">
    <property type="nucleotide sequence ID" value="NZ_JACHYB010000002.1"/>
</dbReference>
<name>A0A7W5DUU9_9PORP</name>
<proteinExistence type="predicted"/>
<accession>A0A7W5DUU9</accession>
<dbReference type="InterPro" id="IPR014985">
    <property type="entry name" value="WbqC"/>
</dbReference>
<reference evidence="1 2" key="1">
    <citation type="submission" date="2020-08" db="EMBL/GenBank/DDBJ databases">
        <title>Genomic Encyclopedia of Type Strains, Phase IV (KMG-IV): sequencing the most valuable type-strain genomes for metagenomic binning, comparative biology and taxonomic classification.</title>
        <authorList>
            <person name="Goeker M."/>
        </authorList>
    </citation>
    <scope>NUCLEOTIDE SEQUENCE [LARGE SCALE GENOMIC DNA]</scope>
    <source>
        <strain evidence="1 2">DSM 27471</strain>
    </source>
</reference>
<organism evidence="1 2">
    <name type="scientific">Microbacter margulisiae</name>
    <dbReference type="NCBI Taxonomy" id="1350067"/>
    <lineage>
        <taxon>Bacteria</taxon>
        <taxon>Pseudomonadati</taxon>
        <taxon>Bacteroidota</taxon>
        <taxon>Bacteroidia</taxon>
        <taxon>Bacteroidales</taxon>
        <taxon>Porphyromonadaceae</taxon>
        <taxon>Microbacter</taxon>
    </lineage>
</organism>
<gene>
    <name evidence="1" type="ORF">FHX64_002806</name>
</gene>